<dbReference type="RefSeq" id="WP_188516679.1">
    <property type="nucleotide sequence ID" value="NZ_BMES01000001.1"/>
</dbReference>
<name>A0A917MIR5_9HYPH</name>
<evidence type="ECO:0000259" key="2">
    <source>
        <dbReference type="Pfam" id="PF09949"/>
    </source>
</evidence>
<dbReference type="InterPro" id="IPR019236">
    <property type="entry name" value="APP1_cat"/>
</dbReference>
<accession>A0A917MIR5</accession>
<dbReference type="GO" id="GO:0008195">
    <property type="term" value="F:phosphatidate phosphatase activity"/>
    <property type="evidence" value="ECO:0007669"/>
    <property type="project" value="InterPro"/>
</dbReference>
<dbReference type="EMBL" id="BMES01000001">
    <property type="protein sequence ID" value="GGH12838.1"/>
    <property type="molecule type" value="Genomic_DNA"/>
</dbReference>
<feature type="region of interest" description="Disordered" evidence="1">
    <location>
        <begin position="397"/>
        <end position="424"/>
    </location>
</feature>
<dbReference type="PANTHER" id="PTHR28208:SF3">
    <property type="entry name" value="PHOSPHATIDATE PHOSPHATASE APP1"/>
    <property type="match status" value="1"/>
</dbReference>
<proteinExistence type="predicted"/>
<reference evidence="3" key="2">
    <citation type="submission" date="2020-09" db="EMBL/GenBank/DDBJ databases">
        <authorList>
            <person name="Sun Q."/>
            <person name="Zhou Y."/>
        </authorList>
    </citation>
    <scope>NUCLEOTIDE SEQUENCE</scope>
    <source>
        <strain evidence="3">CGMCC 1.12214</strain>
    </source>
</reference>
<evidence type="ECO:0000256" key="1">
    <source>
        <dbReference type="SAM" id="MobiDB-lite"/>
    </source>
</evidence>
<dbReference type="Proteomes" id="UP000603912">
    <property type="component" value="Unassembled WGS sequence"/>
</dbReference>
<keyword evidence="4" id="KW-1185">Reference proteome</keyword>
<sequence length="424" mass="46028">MAKTETAGWRRGLLRLLSLAARPVRVARWKGGVVLQPYRGYGSASEIFLIGRVFLQKHPGEGGGGVADDLRNISRRIARKALRGARVRARFYGAEQTVETDPDGYFRFHLTLPQPPPSDACWHEVALDLEGDQPVRAKGEVFIPPADSRLVVISDIDDTVVKTGVANVFKMLWRLFVADAESRVAFPGVAALYRGLHHGASGRERNPMLYVSRAPWGTYEVLAEIFQRHGIPVGPILFLREWGLSWRRPWPRAAKDHKKLLITNMLALYSDLPFVLIGDSGQHDPEIYGGIVQEHPGRVLAVYIRDVTRSRERLAEIETLAAAVAKAGSALLLAADSAAIAEHARKLGCLSDDAVRAVRDEAESGGGKRRAPVDVLTRPTPGATAKAVGAGELQTLIGDTKNKPDGNVLVEPGPAAAKGSDAHA</sequence>
<feature type="region of interest" description="Disordered" evidence="1">
    <location>
        <begin position="361"/>
        <end position="384"/>
    </location>
</feature>
<protein>
    <submittedName>
        <fullName evidence="3">Phosphatase</fullName>
    </submittedName>
</protein>
<comment type="caution">
    <text evidence="3">The sequence shown here is derived from an EMBL/GenBank/DDBJ whole genome shotgun (WGS) entry which is preliminary data.</text>
</comment>
<dbReference type="PANTHER" id="PTHR28208">
    <property type="entry name" value="PHOSPHATIDATE PHOSPHATASE APP1"/>
    <property type="match status" value="1"/>
</dbReference>
<dbReference type="InterPro" id="IPR052935">
    <property type="entry name" value="Mg2+_PAP"/>
</dbReference>
<dbReference type="AlphaFoldDB" id="A0A917MIR5"/>
<feature type="domain" description="Phosphatidate phosphatase APP1 catalytic" evidence="2">
    <location>
        <begin position="151"/>
        <end position="306"/>
    </location>
</feature>
<gene>
    <name evidence="3" type="ORF">GCM10007036_11020</name>
</gene>
<evidence type="ECO:0000313" key="4">
    <source>
        <dbReference type="Proteomes" id="UP000603912"/>
    </source>
</evidence>
<reference evidence="3" key="1">
    <citation type="journal article" date="2014" name="Int. J. Syst. Evol. Microbiol.">
        <title>Complete genome sequence of Corynebacterium casei LMG S-19264T (=DSM 44701T), isolated from a smear-ripened cheese.</title>
        <authorList>
            <consortium name="US DOE Joint Genome Institute (JGI-PGF)"/>
            <person name="Walter F."/>
            <person name="Albersmeier A."/>
            <person name="Kalinowski J."/>
            <person name="Ruckert C."/>
        </authorList>
    </citation>
    <scope>NUCLEOTIDE SEQUENCE</scope>
    <source>
        <strain evidence="3">CGMCC 1.12214</strain>
    </source>
</reference>
<dbReference type="Pfam" id="PF09949">
    <property type="entry name" value="APP1_cat"/>
    <property type="match status" value="1"/>
</dbReference>
<evidence type="ECO:0000313" key="3">
    <source>
        <dbReference type="EMBL" id="GGH12838.1"/>
    </source>
</evidence>
<organism evidence="3 4">
    <name type="scientific">Alsobacter metallidurans</name>
    <dbReference type="NCBI Taxonomy" id="340221"/>
    <lineage>
        <taxon>Bacteria</taxon>
        <taxon>Pseudomonadati</taxon>
        <taxon>Pseudomonadota</taxon>
        <taxon>Alphaproteobacteria</taxon>
        <taxon>Hyphomicrobiales</taxon>
        <taxon>Alsobacteraceae</taxon>
        <taxon>Alsobacter</taxon>
    </lineage>
</organism>